<keyword evidence="3" id="KW-0964">Secreted</keyword>
<dbReference type="GO" id="GO:0009986">
    <property type="term" value="C:cell surface"/>
    <property type="evidence" value="ECO:0007669"/>
    <property type="project" value="TreeGrafter"/>
</dbReference>
<gene>
    <name evidence="15" type="ORF">AC631_03005</name>
</gene>
<evidence type="ECO:0000256" key="1">
    <source>
        <dbReference type="ARBA" id="ARBA00004613"/>
    </source>
</evidence>
<evidence type="ECO:0000256" key="2">
    <source>
        <dbReference type="ARBA" id="ARBA00005641"/>
    </source>
</evidence>
<keyword evidence="16" id="KW-1185">Reference proteome</keyword>
<feature type="chain" id="PRO_5006884526" description="Glucan 1,3-beta-glucosidase" evidence="13">
    <location>
        <begin position="24"/>
        <end position="427"/>
    </location>
</feature>
<evidence type="ECO:0000259" key="14">
    <source>
        <dbReference type="Pfam" id="PF00150"/>
    </source>
</evidence>
<evidence type="ECO:0000256" key="6">
    <source>
        <dbReference type="ARBA" id="ARBA00023295"/>
    </source>
</evidence>
<dbReference type="InterPro" id="IPR001547">
    <property type="entry name" value="Glyco_hydro_5"/>
</dbReference>
<evidence type="ECO:0000256" key="7">
    <source>
        <dbReference type="ARBA" id="ARBA00023316"/>
    </source>
</evidence>
<sequence length="427" mass="48465">MVIASSVAGHLMAVLAIIGICVAAPYTPKNIKLVKKDSGFDYQNDKIRGVNLGGWFVLEAYMTPSLFEQNADDGNVPVDEYHYCQKLGKEVCKQRLETHWENWITEDDISSISKLGLNMVRIPIGYWAFQTLDSDPYVQGQDKYLEKALKWCRKHGLKAWIDLHGAPGSQNGFDNSGLRDEYGFQSGDNTQVTLNVLAQILEKYGGSDYEDVVIGIELLNEPLGTVLDMDKLKTFYYGGYKTVRNSGVQTVVIHDAFQSMGYWNNDFNPPSKYWDVVVDHHHYQVFSQGELERSIDEHIDTACEWGKAATQESHWNVVGEWSAALTDCATWLNGVGRGARYSGDYDNCPYIDSCGKYLDYGSWPSDYRTNVRKYIEAQLDAYEQGAGWIFWSWKTENAIEWDFSRLTEAGIFPSPVTDRTYENQCGF</sequence>
<evidence type="ECO:0000256" key="4">
    <source>
        <dbReference type="ARBA" id="ARBA00022729"/>
    </source>
</evidence>
<evidence type="ECO:0000313" key="15">
    <source>
        <dbReference type="EMBL" id="KSA01246.1"/>
    </source>
</evidence>
<dbReference type="EMBL" id="LMYN01000059">
    <property type="protein sequence ID" value="KSA01246.1"/>
    <property type="molecule type" value="Genomic_DNA"/>
</dbReference>
<dbReference type="EC" id="3.2.1.58" evidence="9"/>
<evidence type="ECO:0000256" key="3">
    <source>
        <dbReference type="ARBA" id="ARBA00022525"/>
    </source>
</evidence>
<evidence type="ECO:0000256" key="5">
    <source>
        <dbReference type="ARBA" id="ARBA00022801"/>
    </source>
</evidence>
<feature type="signal peptide" evidence="13">
    <location>
        <begin position="1"/>
        <end position="23"/>
    </location>
</feature>
<comment type="caution">
    <text evidence="15">The sequence shown here is derived from an EMBL/GenBank/DDBJ whole genome shotgun (WGS) entry which is preliminary data.</text>
</comment>
<comment type="similarity">
    <text evidence="2 12">Belongs to the glycosyl hydrolase 5 (cellulase A) family.</text>
</comment>
<dbReference type="Proteomes" id="UP000054251">
    <property type="component" value="Unassembled WGS sequence"/>
</dbReference>
<dbReference type="GeneID" id="26840014"/>
<dbReference type="GO" id="GO:0005576">
    <property type="term" value="C:extracellular region"/>
    <property type="evidence" value="ECO:0007669"/>
    <property type="project" value="UniProtKB-SubCell"/>
</dbReference>
<dbReference type="OrthoDB" id="62120at2759"/>
<comment type="subcellular location">
    <subcellularLocation>
        <location evidence="1">Secreted</location>
    </subcellularLocation>
</comment>
<keyword evidence="5 12" id="KW-0378">Hydrolase</keyword>
<dbReference type="InterPro" id="IPR018087">
    <property type="entry name" value="Glyco_hydro_5_CS"/>
</dbReference>
<organism evidence="15 16">
    <name type="scientific">Debaryomyces fabryi</name>
    <dbReference type="NCBI Taxonomy" id="58627"/>
    <lineage>
        <taxon>Eukaryota</taxon>
        <taxon>Fungi</taxon>
        <taxon>Dikarya</taxon>
        <taxon>Ascomycota</taxon>
        <taxon>Saccharomycotina</taxon>
        <taxon>Pichiomycetes</taxon>
        <taxon>Debaryomycetaceae</taxon>
        <taxon>Debaryomyces</taxon>
    </lineage>
</organism>
<evidence type="ECO:0000256" key="8">
    <source>
        <dbReference type="ARBA" id="ARBA00036824"/>
    </source>
</evidence>
<dbReference type="SUPFAM" id="SSF51445">
    <property type="entry name" value="(Trans)glycosidases"/>
    <property type="match status" value="1"/>
</dbReference>
<dbReference type="RefSeq" id="XP_015467348.1">
    <property type="nucleotide sequence ID" value="XM_015611834.1"/>
</dbReference>
<evidence type="ECO:0000256" key="12">
    <source>
        <dbReference type="RuleBase" id="RU361153"/>
    </source>
</evidence>
<feature type="domain" description="Glycoside hydrolase family 5" evidence="14">
    <location>
        <begin position="88"/>
        <end position="314"/>
    </location>
</feature>
<evidence type="ECO:0000256" key="9">
    <source>
        <dbReference type="ARBA" id="ARBA00038929"/>
    </source>
</evidence>
<dbReference type="GO" id="GO:0004338">
    <property type="term" value="F:glucan exo-1,3-beta-glucosidase activity"/>
    <property type="evidence" value="ECO:0007669"/>
    <property type="project" value="UniProtKB-EC"/>
</dbReference>
<name>A0A0V1PYB9_9ASCO</name>
<dbReference type="GO" id="GO:0071555">
    <property type="term" value="P:cell wall organization"/>
    <property type="evidence" value="ECO:0007669"/>
    <property type="project" value="UniProtKB-KW"/>
</dbReference>
<dbReference type="InterPro" id="IPR050386">
    <property type="entry name" value="Glycosyl_hydrolase_5"/>
</dbReference>
<keyword evidence="7" id="KW-0961">Cell wall biogenesis/degradation</keyword>
<comment type="catalytic activity">
    <reaction evidence="8">
        <text>Successive hydrolysis of beta-D-glucose units from the non-reducing ends of (1-&gt;3)-beta-D-glucans, releasing alpha-glucose.</text>
        <dbReference type="EC" id="3.2.1.58"/>
    </reaction>
</comment>
<dbReference type="InterPro" id="IPR017853">
    <property type="entry name" value="GH"/>
</dbReference>
<dbReference type="PANTHER" id="PTHR31297">
    <property type="entry name" value="GLUCAN ENDO-1,6-BETA-GLUCOSIDASE B"/>
    <property type="match status" value="1"/>
</dbReference>
<evidence type="ECO:0000256" key="10">
    <source>
        <dbReference type="ARBA" id="ARBA00041761"/>
    </source>
</evidence>
<dbReference type="PROSITE" id="PS00659">
    <property type="entry name" value="GLYCOSYL_HYDROL_F5"/>
    <property type="match status" value="1"/>
</dbReference>
<keyword evidence="4 13" id="KW-0732">Signal</keyword>
<dbReference type="GO" id="GO:0009251">
    <property type="term" value="P:glucan catabolic process"/>
    <property type="evidence" value="ECO:0007669"/>
    <property type="project" value="TreeGrafter"/>
</dbReference>
<evidence type="ECO:0000256" key="13">
    <source>
        <dbReference type="SAM" id="SignalP"/>
    </source>
</evidence>
<evidence type="ECO:0000313" key="16">
    <source>
        <dbReference type="Proteomes" id="UP000054251"/>
    </source>
</evidence>
<dbReference type="AlphaFoldDB" id="A0A0V1PYB9"/>
<dbReference type="Pfam" id="PF00150">
    <property type="entry name" value="Cellulase"/>
    <property type="match status" value="1"/>
</dbReference>
<accession>A0A0V1PYB9</accession>
<dbReference type="PANTHER" id="PTHR31297:SF1">
    <property type="entry name" value="GLUCAN 1,3-BETA-GLUCOSIDASE I_II-RELATED"/>
    <property type="match status" value="1"/>
</dbReference>
<evidence type="ECO:0000256" key="11">
    <source>
        <dbReference type="ARBA" id="ARBA00073255"/>
    </source>
</evidence>
<proteinExistence type="inferred from homology"/>
<protein>
    <recommendedName>
        <fullName evidence="11">Glucan 1,3-beta-glucosidase</fullName>
        <ecNumber evidence="9">3.2.1.58</ecNumber>
    </recommendedName>
    <alternativeName>
        <fullName evidence="10">Exo-1,3-beta-glucanase</fullName>
    </alternativeName>
</protein>
<dbReference type="FunFam" id="3.20.20.80:FF:000033">
    <property type="entry name" value="Glucan 1,3-beta-glucosidase A"/>
    <property type="match status" value="1"/>
</dbReference>
<keyword evidence="6 12" id="KW-0326">Glycosidase</keyword>
<dbReference type="Gene3D" id="3.20.20.80">
    <property type="entry name" value="Glycosidases"/>
    <property type="match status" value="1"/>
</dbReference>
<reference evidence="15 16" key="1">
    <citation type="submission" date="2015-11" db="EMBL/GenBank/DDBJ databases">
        <title>The genome of Debaryomyces fabryi.</title>
        <authorList>
            <person name="Tafer H."/>
            <person name="Lopandic K."/>
        </authorList>
    </citation>
    <scope>NUCLEOTIDE SEQUENCE [LARGE SCALE GENOMIC DNA]</scope>
    <source>
        <strain evidence="15 16">CBS 789</strain>
    </source>
</reference>